<dbReference type="InterPro" id="IPR001387">
    <property type="entry name" value="Cro/C1-type_HTH"/>
</dbReference>
<evidence type="ECO:0000313" key="6">
    <source>
        <dbReference type="EMBL" id="PCK27036.1"/>
    </source>
</evidence>
<dbReference type="SUPFAM" id="SSF47413">
    <property type="entry name" value="lambda repressor-like DNA-binding domains"/>
    <property type="match status" value="1"/>
</dbReference>
<feature type="domain" description="HTH cro/C1-type" evidence="5">
    <location>
        <begin position="10"/>
        <end position="64"/>
    </location>
</feature>
<evidence type="ECO:0000259" key="5">
    <source>
        <dbReference type="PROSITE" id="PS50943"/>
    </source>
</evidence>
<dbReference type="Pfam" id="PF06114">
    <property type="entry name" value="Peptidase_M78"/>
    <property type="match status" value="1"/>
</dbReference>
<dbReference type="GO" id="GO:0005829">
    <property type="term" value="C:cytosol"/>
    <property type="evidence" value="ECO:0007669"/>
    <property type="project" value="TreeGrafter"/>
</dbReference>
<evidence type="ECO:0000256" key="4">
    <source>
        <dbReference type="ARBA" id="ARBA00023163"/>
    </source>
</evidence>
<dbReference type="GO" id="GO:0003700">
    <property type="term" value="F:DNA-binding transcription factor activity"/>
    <property type="evidence" value="ECO:0007669"/>
    <property type="project" value="TreeGrafter"/>
</dbReference>
<dbReference type="AlphaFoldDB" id="A0A2A5JCE7"/>
<dbReference type="RefSeq" id="WP_099697538.1">
    <property type="nucleotide sequence ID" value="NZ_NOVD01000006.1"/>
</dbReference>
<dbReference type="CDD" id="cd00093">
    <property type="entry name" value="HTH_XRE"/>
    <property type="match status" value="1"/>
</dbReference>
<organism evidence="6 7">
    <name type="scientific">Rhodococcus qingshengii</name>
    <dbReference type="NCBI Taxonomy" id="334542"/>
    <lineage>
        <taxon>Bacteria</taxon>
        <taxon>Bacillati</taxon>
        <taxon>Actinomycetota</taxon>
        <taxon>Actinomycetes</taxon>
        <taxon>Mycobacteriales</taxon>
        <taxon>Nocardiaceae</taxon>
        <taxon>Rhodococcus</taxon>
        <taxon>Rhodococcus erythropolis group</taxon>
    </lineage>
</organism>
<reference evidence="6 7" key="1">
    <citation type="submission" date="2017-07" db="EMBL/GenBank/DDBJ databases">
        <title>Draft sequence of Rhodococcus enclensis 23b-28.</title>
        <authorList>
            <person name="Besaury L."/>
            <person name="Sancelme M."/>
            <person name="Amato P."/>
            <person name="Lallement A."/>
            <person name="Delort A.-M."/>
        </authorList>
    </citation>
    <scope>NUCLEOTIDE SEQUENCE [LARGE SCALE GENOMIC DNA]</scope>
    <source>
        <strain evidence="6 7">23b-28</strain>
    </source>
</reference>
<evidence type="ECO:0000313" key="7">
    <source>
        <dbReference type="Proteomes" id="UP000230886"/>
    </source>
</evidence>
<dbReference type="PANTHER" id="PTHR46797:SF23">
    <property type="entry name" value="HTH-TYPE TRANSCRIPTIONAL REGULATOR SUTR"/>
    <property type="match status" value="1"/>
</dbReference>
<evidence type="ECO:0000256" key="2">
    <source>
        <dbReference type="ARBA" id="ARBA00023015"/>
    </source>
</evidence>
<dbReference type="InterPro" id="IPR010359">
    <property type="entry name" value="IrrE_HExxH"/>
</dbReference>
<dbReference type="Pfam" id="PF09856">
    <property type="entry name" value="ScfRs"/>
    <property type="match status" value="1"/>
</dbReference>
<dbReference type="InterPro" id="IPR018653">
    <property type="entry name" value="ScfR_C"/>
</dbReference>
<dbReference type="PROSITE" id="PS50943">
    <property type="entry name" value="HTH_CROC1"/>
    <property type="match status" value="1"/>
</dbReference>
<name>A0A2A5JCE7_RHOSG</name>
<proteinExistence type="inferred from homology"/>
<dbReference type="GO" id="GO:0003677">
    <property type="term" value="F:DNA binding"/>
    <property type="evidence" value="ECO:0007669"/>
    <property type="project" value="UniProtKB-KW"/>
</dbReference>
<protein>
    <submittedName>
        <fullName evidence="6">Cro/Cl family transcriptional regulator</fullName>
    </submittedName>
</protein>
<dbReference type="InterPro" id="IPR026281">
    <property type="entry name" value="HTH_RamB"/>
</dbReference>
<keyword evidence="4" id="KW-0804">Transcription</keyword>
<sequence>MKKMYAGARLRRLREERNLSQSALAKALELSPSYVNQLENDQRPLTVPVLLKLNAEFDLDVQFFASDSDARLVADVHHALAETSESGDVSLAEVDELVARMPAVGRTLVMLHRRLHAATEQLDQFSTQLSGEPASDVSLVPMPYEEVRDFFYDRKNHIAVLDDAAEQMFLDNGLSVGAVDLQLARLLRDQHGVTVTIRNDEPDKLGPKRYYDPNKSVLTLARRLSAGQRAFQIAMQLAFFTQADVIDSLVAEDESLSAESAALARVGLAHYFAGALLLPYTQFLQSAEALRYDIDLLSLKFEVGFETVCHRLSTLQRHGQRGIPFFFVRTDRAGNISKRQSATAFHFSRVGGSCPLWVIHEAFASPGRILTQVAKMPDGRTYLWVARTTHSGGLGYLAPERNFAVGLGCDIGYADRMVYSHGIQTDDPATIVPIGAGCKVCDRPACSQRAFPQLGRSISVSENSSSHLPYPQQ</sequence>
<keyword evidence="3" id="KW-0238">DNA-binding</keyword>
<dbReference type="Proteomes" id="UP000230886">
    <property type="component" value="Unassembled WGS sequence"/>
</dbReference>
<dbReference type="InterPro" id="IPR050807">
    <property type="entry name" value="TransReg_Diox_bact_type"/>
</dbReference>
<dbReference type="PIRSF" id="PIRSF019251">
    <property type="entry name" value="Rv0465c"/>
    <property type="match status" value="1"/>
</dbReference>
<evidence type="ECO:0000256" key="1">
    <source>
        <dbReference type="ARBA" id="ARBA00007227"/>
    </source>
</evidence>
<dbReference type="Gene3D" id="1.10.260.40">
    <property type="entry name" value="lambda repressor-like DNA-binding domains"/>
    <property type="match status" value="1"/>
</dbReference>
<dbReference type="SMART" id="SM00530">
    <property type="entry name" value="HTH_XRE"/>
    <property type="match status" value="1"/>
</dbReference>
<dbReference type="Pfam" id="PF01381">
    <property type="entry name" value="HTH_3"/>
    <property type="match status" value="1"/>
</dbReference>
<keyword evidence="2" id="KW-0805">Transcription regulation</keyword>
<accession>A0A2A5JCE7</accession>
<evidence type="ECO:0000256" key="3">
    <source>
        <dbReference type="ARBA" id="ARBA00023125"/>
    </source>
</evidence>
<dbReference type="InterPro" id="IPR010982">
    <property type="entry name" value="Lambda_DNA-bd_dom_sf"/>
</dbReference>
<comment type="caution">
    <text evidence="6">The sequence shown here is derived from an EMBL/GenBank/DDBJ whole genome shotgun (WGS) entry which is preliminary data.</text>
</comment>
<comment type="similarity">
    <text evidence="1">Belongs to the short-chain fatty acyl-CoA assimilation regulator (ScfR) family.</text>
</comment>
<dbReference type="EMBL" id="NOVD01000006">
    <property type="protein sequence ID" value="PCK27036.1"/>
    <property type="molecule type" value="Genomic_DNA"/>
</dbReference>
<gene>
    <name evidence="6" type="ORF">CHR55_12480</name>
</gene>
<dbReference type="PANTHER" id="PTHR46797">
    <property type="entry name" value="HTH-TYPE TRANSCRIPTIONAL REGULATOR"/>
    <property type="match status" value="1"/>
</dbReference>